<sequence>MADLDYDPSVLTGRGAISIIHQYESSIPILTDGVSSRSLWNMACLRCHLFNNDSNLGRLHFTDVPEWNSRYL</sequence>
<evidence type="ECO:0000313" key="2">
    <source>
        <dbReference type="Proteomes" id="UP001055811"/>
    </source>
</evidence>
<proteinExistence type="predicted"/>
<gene>
    <name evidence="1" type="ORF">L2E82_49817</name>
</gene>
<accession>A0ACB8Z272</accession>
<comment type="caution">
    <text evidence="1">The sequence shown here is derived from an EMBL/GenBank/DDBJ whole genome shotgun (WGS) entry which is preliminary data.</text>
</comment>
<organism evidence="1 2">
    <name type="scientific">Cichorium intybus</name>
    <name type="common">Chicory</name>
    <dbReference type="NCBI Taxonomy" id="13427"/>
    <lineage>
        <taxon>Eukaryota</taxon>
        <taxon>Viridiplantae</taxon>
        <taxon>Streptophyta</taxon>
        <taxon>Embryophyta</taxon>
        <taxon>Tracheophyta</taxon>
        <taxon>Spermatophyta</taxon>
        <taxon>Magnoliopsida</taxon>
        <taxon>eudicotyledons</taxon>
        <taxon>Gunneridae</taxon>
        <taxon>Pentapetalae</taxon>
        <taxon>asterids</taxon>
        <taxon>campanulids</taxon>
        <taxon>Asterales</taxon>
        <taxon>Asteraceae</taxon>
        <taxon>Cichorioideae</taxon>
        <taxon>Cichorieae</taxon>
        <taxon>Cichoriinae</taxon>
        <taxon>Cichorium</taxon>
    </lineage>
</organism>
<dbReference type="EMBL" id="CM042017">
    <property type="protein sequence ID" value="KAI3691458.1"/>
    <property type="molecule type" value="Genomic_DNA"/>
</dbReference>
<keyword evidence="2" id="KW-1185">Reference proteome</keyword>
<reference evidence="2" key="1">
    <citation type="journal article" date="2022" name="Mol. Ecol. Resour.">
        <title>The genomes of chicory, endive, great burdock and yacon provide insights into Asteraceae palaeo-polyploidization history and plant inulin production.</title>
        <authorList>
            <person name="Fan W."/>
            <person name="Wang S."/>
            <person name="Wang H."/>
            <person name="Wang A."/>
            <person name="Jiang F."/>
            <person name="Liu H."/>
            <person name="Zhao H."/>
            <person name="Xu D."/>
            <person name="Zhang Y."/>
        </authorList>
    </citation>
    <scope>NUCLEOTIDE SEQUENCE [LARGE SCALE GENOMIC DNA]</scope>
    <source>
        <strain evidence="2">cv. Punajuju</strain>
    </source>
</reference>
<reference evidence="1 2" key="2">
    <citation type="journal article" date="2022" name="Mol. Ecol. Resour.">
        <title>The genomes of chicory, endive, great burdock and yacon provide insights into Asteraceae paleo-polyploidization history and plant inulin production.</title>
        <authorList>
            <person name="Fan W."/>
            <person name="Wang S."/>
            <person name="Wang H."/>
            <person name="Wang A."/>
            <person name="Jiang F."/>
            <person name="Liu H."/>
            <person name="Zhao H."/>
            <person name="Xu D."/>
            <person name="Zhang Y."/>
        </authorList>
    </citation>
    <scope>NUCLEOTIDE SEQUENCE [LARGE SCALE GENOMIC DNA]</scope>
    <source>
        <strain evidence="2">cv. Punajuju</strain>
        <tissue evidence="1">Leaves</tissue>
    </source>
</reference>
<evidence type="ECO:0000313" key="1">
    <source>
        <dbReference type="EMBL" id="KAI3691458.1"/>
    </source>
</evidence>
<dbReference type="Proteomes" id="UP001055811">
    <property type="component" value="Linkage Group LG09"/>
</dbReference>
<name>A0ACB8Z272_CICIN</name>
<protein>
    <submittedName>
        <fullName evidence="1">Uncharacterized protein</fullName>
    </submittedName>
</protein>